<protein>
    <submittedName>
        <fullName evidence="2">DUF2058 domain-containing protein</fullName>
    </submittedName>
</protein>
<evidence type="ECO:0000313" key="3">
    <source>
        <dbReference type="Proteomes" id="UP001193680"/>
    </source>
</evidence>
<dbReference type="RefSeq" id="WP_185978620.1">
    <property type="nucleotide sequence ID" value="NZ_JACBGI020000018.1"/>
</dbReference>
<evidence type="ECO:0000256" key="1">
    <source>
        <dbReference type="SAM" id="MobiDB-lite"/>
    </source>
</evidence>
<dbReference type="InterPro" id="IPR018636">
    <property type="entry name" value="DUF2058"/>
</dbReference>
<dbReference type="EMBL" id="JACBGI020000018">
    <property type="protein sequence ID" value="MBF6058476.1"/>
    <property type="molecule type" value="Genomic_DNA"/>
</dbReference>
<gene>
    <name evidence="2" type="ORF">H8792_008990</name>
</gene>
<feature type="compositionally biased region" description="Basic and acidic residues" evidence="1">
    <location>
        <begin position="16"/>
        <end position="29"/>
    </location>
</feature>
<feature type="compositionally biased region" description="Basic and acidic residues" evidence="1">
    <location>
        <begin position="56"/>
        <end position="68"/>
    </location>
</feature>
<dbReference type="Proteomes" id="UP001193680">
    <property type="component" value="Unassembled WGS sequence"/>
</dbReference>
<comment type="caution">
    <text evidence="2">The sequence shown here is derived from an EMBL/GenBank/DDBJ whole genome shotgun (WGS) entry which is preliminary data.</text>
</comment>
<proteinExistence type="predicted"/>
<keyword evidence="3" id="KW-1185">Reference proteome</keyword>
<name>A0ABS0C063_9GAMM</name>
<feature type="region of interest" description="Disordered" evidence="1">
    <location>
        <begin position="1"/>
        <end position="78"/>
    </location>
</feature>
<sequence length="185" mass="21111">MAGSLFDQLKKSGLVNDKKAKQLQREKQQQAKQKNANKAKKGERQQNDATLLAAKAAEEKAQRDRELNQQRQQQQAEKAKKAELKQIIESNQLKGYEGDITYNFADDSSVKTLNVNAATQKGLSNDQIHIVRFNNGYTLVKAELLDKIEQRDASVIVRNQNLETKLSKEDEEYYSKFAIPDDLVW</sequence>
<accession>A0ABS0C063</accession>
<evidence type="ECO:0000313" key="2">
    <source>
        <dbReference type="EMBL" id="MBF6058476.1"/>
    </source>
</evidence>
<organism evidence="2 3">
    <name type="scientific">Thiomicrorhabdus heinhorstiae</name>
    <dbReference type="NCBI Taxonomy" id="2748010"/>
    <lineage>
        <taxon>Bacteria</taxon>
        <taxon>Pseudomonadati</taxon>
        <taxon>Pseudomonadota</taxon>
        <taxon>Gammaproteobacteria</taxon>
        <taxon>Thiotrichales</taxon>
        <taxon>Piscirickettsiaceae</taxon>
        <taxon>Thiomicrorhabdus</taxon>
    </lineage>
</organism>
<dbReference type="Pfam" id="PF09831">
    <property type="entry name" value="DUF2058"/>
    <property type="match status" value="1"/>
</dbReference>
<reference evidence="2 3" key="1">
    <citation type="submission" date="2020-06" db="EMBL/GenBank/DDBJ databases">
        <authorList>
            <person name="Scott K."/>
        </authorList>
    </citation>
    <scope>NUCLEOTIDE SEQUENCE [LARGE SCALE GENOMIC DNA]</scope>
    <source>
        <strain evidence="2 3">HH1</strain>
    </source>
</reference>
<reference evidence="2 3" key="2">
    <citation type="submission" date="2020-11" db="EMBL/GenBank/DDBJ databases">
        <title>Sulfur oxidizing isolate from Hospital Hole Sinkhole.</title>
        <authorList>
            <person name="Scott K.M."/>
        </authorList>
    </citation>
    <scope>NUCLEOTIDE SEQUENCE [LARGE SCALE GENOMIC DNA]</scope>
    <source>
        <strain evidence="2 3">HH1</strain>
    </source>
</reference>